<proteinExistence type="predicted"/>
<dbReference type="OrthoDB" id="416437at2759"/>
<dbReference type="Gene3D" id="3.40.50.300">
    <property type="entry name" value="P-loop containing nucleotide triphosphate hydrolases"/>
    <property type="match status" value="2"/>
</dbReference>
<dbReference type="EMBL" id="CAJNJA010093473">
    <property type="protein sequence ID" value="CAE7941245.1"/>
    <property type="molecule type" value="Genomic_DNA"/>
</dbReference>
<dbReference type="InterPro" id="IPR014059">
    <property type="entry name" value="TraI/TrwC_relax"/>
</dbReference>
<evidence type="ECO:0000256" key="1">
    <source>
        <dbReference type="SAM" id="MobiDB-lite"/>
    </source>
</evidence>
<dbReference type="NCBIfam" id="NF041492">
    <property type="entry name" value="MobF"/>
    <property type="match status" value="1"/>
</dbReference>
<name>A0A813C8F2_9DINO</name>
<dbReference type="SUPFAM" id="SSF52540">
    <property type="entry name" value="P-loop containing nucleoside triphosphate hydrolases"/>
    <property type="match status" value="2"/>
</dbReference>
<dbReference type="Pfam" id="PF13604">
    <property type="entry name" value="AAA_30"/>
    <property type="match status" value="1"/>
</dbReference>
<evidence type="ECO:0000313" key="4">
    <source>
        <dbReference type="Proteomes" id="UP000601435"/>
    </source>
</evidence>
<dbReference type="SUPFAM" id="SSF55464">
    <property type="entry name" value="Origin of replication-binding domain, RBD-like"/>
    <property type="match status" value="1"/>
</dbReference>
<reference evidence="3" key="1">
    <citation type="submission" date="2021-02" db="EMBL/GenBank/DDBJ databases">
        <authorList>
            <person name="Dougan E. K."/>
            <person name="Rhodes N."/>
            <person name="Thang M."/>
            <person name="Chan C."/>
        </authorList>
    </citation>
    <scope>NUCLEOTIDE SEQUENCE</scope>
</reference>
<gene>
    <name evidence="3" type="primary">traI</name>
    <name evidence="3" type="ORF">SNEC2469_LOCUS34212</name>
</gene>
<keyword evidence="4" id="KW-1185">Reference proteome</keyword>
<dbReference type="InterPro" id="IPR014862">
    <property type="entry name" value="TrwC"/>
</dbReference>
<dbReference type="CDD" id="cd18809">
    <property type="entry name" value="SF1_C_RecD"/>
    <property type="match status" value="1"/>
</dbReference>
<dbReference type="InterPro" id="IPR027417">
    <property type="entry name" value="P-loop_NTPase"/>
</dbReference>
<dbReference type="NCBIfam" id="TIGR02686">
    <property type="entry name" value="relax_trwC"/>
    <property type="match status" value="1"/>
</dbReference>
<sequence>MLSIKAISSSSVASHYYSEADYYAKDGNEDIASTWQGNGAKRLGLDGVVDSTQFKAMLDGQLDDGTQVGRSNGNGEREHKKGWDFTLSAPKSVSVLALAGGDKRLIAAHNEAVSTALKHLEANYSITRQQVNGEIKEVLTKNLIVASFTHTTSRAMDPQLHTHNVIMNLTQRPDGEWRSLESRRMYDASKKIGQVYRNELASKVLALGYDIEADASKGTFDISAVPEAVRKGFSKRRTEILAAAKEYGYRTAKGMDNAAVRTRSAKHHSNQEALLGAWADQLKKLDYDPDTDIKAARNRHQNAAVERSTKAQQAADLEFARSHLAEREAVFTADDLQEQTLRASLGSSTIGSVEDAIAKEVEIGKLVPASLRNGRVDTPAYTTPAAIKKEQYIISLMQRGKRDVSRIAERSQISGLIEERGFTKGQAAAVRLLLSSKDRVVGVQGYAGTGKTYMLSAVREVAEGKGFKVTGLAPTGSAANLLQEETGIQSRTLASHLLSLKNTKKLVQNSKEILIVDESSLQNTQDAADLLTLSRQTRSRVFLIGDRQQLGAIEAGKPFDQLIKAGMHYAEMRDIMRQKDSPDLKAAVESSIEKKPRAALEHISKTVYEIKDRDKRIQSIVDRVLALPESERQKTLVLIPDNDTRREVNQMVRKGLQAKGFVEKEELKLKGLTNRGLSRAEKGRAIFYRKGDVVAFGREVASMKIKADIPYRVKETGKDELTLESENGKQILWNPTRVAGRAKNGVEVYRQEDRSIATGDEIRWRRKDKAIGVNNTDLGKVTSVDEKTGDVTIAFKRAGEKTINLQNNRHWEHAYATTVYSGQGATYDDGIVLAESWRRNLINQKSMYVALSRAKFSSHVYTDDVDDLAKGISLRPGEKTSALEGKHVNYARILDKDGLPKDLRGRTDLEKLKPILERIIDKVRRGPEVEMDI</sequence>
<dbReference type="AlphaFoldDB" id="A0A813C8F2"/>
<dbReference type="CDD" id="cd17933">
    <property type="entry name" value="DEXSc_RecD-like"/>
    <property type="match status" value="1"/>
</dbReference>
<feature type="domain" description="TrwC relaxase" evidence="2">
    <location>
        <begin position="13"/>
        <end position="284"/>
    </location>
</feature>
<dbReference type="Pfam" id="PF08751">
    <property type="entry name" value="TrwC"/>
    <property type="match status" value="1"/>
</dbReference>
<evidence type="ECO:0000259" key="2">
    <source>
        <dbReference type="Pfam" id="PF08751"/>
    </source>
</evidence>
<accession>A0A813C8F2</accession>
<feature type="region of interest" description="Disordered" evidence="1">
    <location>
        <begin position="62"/>
        <end position="81"/>
    </location>
</feature>
<protein>
    <submittedName>
        <fullName evidence="3">TraI protein</fullName>
    </submittedName>
</protein>
<dbReference type="Proteomes" id="UP000601435">
    <property type="component" value="Unassembled WGS sequence"/>
</dbReference>
<organism evidence="3 4">
    <name type="scientific">Symbiodinium necroappetens</name>
    <dbReference type="NCBI Taxonomy" id="1628268"/>
    <lineage>
        <taxon>Eukaryota</taxon>
        <taxon>Sar</taxon>
        <taxon>Alveolata</taxon>
        <taxon>Dinophyceae</taxon>
        <taxon>Suessiales</taxon>
        <taxon>Symbiodiniaceae</taxon>
        <taxon>Symbiodinium</taxon>
    </lineage>
</organism>
<comment type="caution">
    <text evidence="3">The sequence shown here is derived from an EMBL/GenBank/DDBJ whole genome shotgun (WGS) entry which is preliminary data.</text>
</comment>
<evidence type="ECO:0000313" key="3">
    <source>
        <dbReference type="EMBL" id="CAE7941245.1"/>
    </source>
</evidence>